<dbReference type="Pfam" id="PF04476">
    <property type="entry name" value="4HFCP_synth"/>
    <property type="match status" value="1"/>
</dbReference>
<accession>A0ABU8XPN2</accession>
<evidence type="ECO:0000256" key="5">
    <source>
        <dbReference type="ARBA" id="ARBA00032523"/>
    </source>
</evidence>
<gene>
    <name evidence="7" type="ORF">U1T56_08390</name>
</gene>
<proteinExistence type="predicted"/>
<keyword evidence="8" id="KW-1185">Reference proteome</keyword>
<reference evidence="7 8" key="1">
    <citation type="submission" date="2024-01" db="EMBL/GenBank/DDBJ databases">
        <title>Multi-omics insights into the function and evolution of sodium benzoate biodegradation pathways in Benzoatithermus flavus gen. nov., sp. nov. from hot spring.</title>
        <authorList>
            <person name="Hu C.-J."/>
            <person name="Li W.-J."/>
        </authorList>
    </citation>
    <scope>NUCLEOTIDE SEQUENCE [LARGE SCALE GENOMIC DNA]</scope>
    <source>
        <strain evidence="7 8">SYSU G07066</strain>
    </source>
</reference>
<evidence type="ECO:0000256" key="4">
    <source>
        <dbReference type="ARBA" id="ARBA00023270"/>
    </source>
</evidence>
<dbReference type="EMBL" id="JBBLZC010000006">
    <property type="protein sequence ID" value="MEK0083168.1"/>
    <property type="molecule type" value="Genomic_DNA"/>
</dbReference>
<evidence type="ECO:0000313" key="8">
    <source>
        <dbReference type="Proteomes" id="UP001375743"/>
    </source>
</evidence>
<sequence length="249" mass="25615">MSNEAGTKPVRLLASVADPSEAEFACALGADIVDLKDPARGALGAWPEASLRRAVGQIAGRRPVSATVGDLPMDPALLLAAARRTASSGVDIVKIGFFRGGDHRRCAAALAAAAAEGIRLVAVLMADQEPDMALIPWLADAGFFGVMLDTADKRAGSLRRHRAEEDLGRFVATGRRHGLLTGLAGSLAVSDIAPLMVLAPDYLGFRGALCRGGRTARLDAGAFAAVRAAMDAAAGSRSVAHGAQPLVES</sequence>
<protein>
    <recommendedName>
        <fullName evidence="2">(5-formylfuran-3-yl)methyl phosphate synthase</fullName>
        <ecNumber evidence="2">4.2.3.153</ecNumber>
    </recommendedName>
    <alternativeName>
        <fullName evidence="5">4-(hydroxymethyl)-2-furancarboxaldehyde-phosphate synthase</fullName>
    </alternativeName>
</protein>
<evidence type="ECO:0000256" key="3">
    <source>
        <dbReference type="ARBA" id="ARBA00023239"/>
    </source>
</evidence>
<organism evidence="7 8">
    <name type="scientific">Benzoatithermus flavus</name>
    <dbReference type="NCBI Taxonomy" id="3108223"/>
    <lineage>
        <taxon>Bacteria</taxon>
        <taxon>Pseudomonadati</taxon>
        <taxon>Pseudomonadota</taxon>
        <taxon>Alphaproteobacteria</taxon>
        <taxon>Geminicoccales</taxon>
        <taxon>Geminicoccaceae</taxon>
        <taxon>Benzoatithermus</taxon>
    </lineage>
</organism>
<evidence type="ECO:0000256" key="1">
    <source>
        <dbReference type="ARBA" id="ARBA00003810"/>
    </source>
</evidence>
<keyword evidence="4" id="KW-0704">Schiff base</keyword>
<name>A0ABU8XPN2_9PROT</name>
<comment type="function">
    <text evidence="1">Catalyzes the formation of 4-(hydroxymethyl)-2-furancarboxaldehyde phosphate (4-HFC-P) from two molecules of glyceraldehyde-3-P (GA-3-P).</text>
</comment>
<dbReference type="EC" id="4.2.3.153" evidence="2"/>
<dbReference type="RefSeq" id="WP_418159010.1">
    <property type="nucleotide sequence ID" value="NZ_JBBLZC010000006.1"/>
</dbReference>
<comment type="catalytic activity">
    <reaction evidence="6">
        <text>2 D-glyceraldehyde 3-phosphate = 4-(hydroxymethyl)-2-furancarboxaldehyde phosphate + phosphate + 2 H2O</text>
        <dbReference type="Rhea" id="RHEA:43536"/>
        <dbReference type="ChEBI" id="CHEBI:15377"/>
        <dbReference type="ChEBI" id="CHEBI:43474"/>
        <dbReference type="ChEBI" id="CHEBI:59776"/>
        <dbReference type="ChEBI" id="CHEBI:83407"/>
        <dbReference type="EC" id="4.2.3.153"/>
    </reaction>
</comment>
<dbReference type="InterPro" id="IPR007565">
    <property type="entry name" value="4HFCP_synth"/>
</dbReference>
<dbReference type="Proteomes" id="UP001375743">
    <property type="component" value="Unassembled WGS sequence"/>
</dbReference>
<evidence type="ECO:0000256" key="6">
    <source>
        <dbReference type="ARBA" id="ARBA00047628"/>
    </source>
</evidence>
<dbReference type="PIRSF" id="PIRSF015957">
    <property type="entry name" value="UCP015957"/>
    <property type="match status" value="1"/>
</dbReference>
<evidence type="ECO:0000256" key="2">
    <source>
        <dbReference type="ARBA" id="ARBA00012553"/>
    </source>
</evidence>
<keyword evidence="3" id="KW-0456">Lyase</keyword>
<evidence type="ECO:0000313" key="7">
    <source>
        <dbReference type="EMBL" id="MEK0083168.1"/>
    </source>
</evidence>
<comment type="caution">
    <text evidence="7">The sequence shown here is derived from an EMBL/GenBank/DDBJ whole genome shotgun (WGS) entry which is preliminary data.</text>
</comment>